<proteinExistence type="predicted"/>
<accession>A0A0F9IZ43</accession>
<organism evidence="1">
    <name type="scientific">marine sediment metagenome</name>
    <dbReference type="NCBI Taxonomy" id="412755"/>
    <lineage>
        <taxon>unclassified sequences</taxon>
        <taxon>metagenomes</taxon>
        <taxon>ecological metagenomes</taxon>
    </lineage>
</organism>
<comment type="caution">
    <text evidence="1">The sequence shown here is derived from an EMBL/GenBank/DDBJ whole genome shotgun (WGS) entry which is preliminary data.</text>
</comment>
<reference evidence="1" key="1">
    <citation type="journal article" date="2015" name="Nature">
        <title>Complex archaea that bridge the gap between prokaryotes and eukaryotes.</title>
        <authorList>
            <person name="Spang A."/>
            <person name="Saw J.H."/>
            <person name="Jorgensen S.L."/>
            <person name="Zaremba-Niedzwiedzka K."/>
            <person name="Martijn J."/>
            <person name="Lind A.E."/>
            <person name="van Eijk R."/>
            <person name="Schleper C."/>
            <person name="Guy L."/>
            <person name="Ettema T.J."/>
        </authorList>
    </citation>
    <scope>NUCLEOTIDE SEQUENCE</scope>
</reference>
<name>A0A0F9IZ43_9ZZZZ</name>
<evidence type="ECO:0000313" key="1">
    <source>
        <dbReference type="EMBL" id="KKL92262.1"/>
    </source>
</evidence>
<gene>
    <name evidence="1" type="ORF">LCGC14_1886440</name>
</gene>
<protein>
    <submittedName>
        <fullName evidence="1">Uncharacterized protein</fullName>
    </submittedName>
</protein>
<dbReference type="AlphaFoldDB" id="A0A0F9IZ43"/>
<sequence>MEPYKEKKRERRIRDRERMIQHGKQVFYMMWGSYSFSPRSFQRYQHFVHEAEMYGRKYYNNLKACSCSICCNPRRNGWNKEKQRLTIQELKALEAEKDNESSKD</sequence>
<dbReference type="EMBL" id="LAZR01019515">
    <property type="protein sequence ID" value="KKL92262.1"/>
    <property type="molecule type" value="Genomic_DNA"/>
</dbReference>